<dbReference type="InterPro" id="IPR052337">
    <property type="entry name" value="SAT4-like"/>
</dbReference>
<evidence type="ECO:0000313" key="10">
    <source>
        <dbReference type="Proteomes" id="UP001172155"/>
    </source>
</evidence>
<keyword evidence="10" id="KW-1185">Reference proteome</keyword>
<comment type="subcellular location">
    <subcellularLocation>
        <location evidence="1">Membrane</location>
        <topology evidence="1">Multi-pass membrane protein</topology>
    </subcellularLocation>
</comment>
<feature type="transmembrane region" description="Helical" evidence="7">
    <location>
        <begin position="99"/>
        <end position="126"/>
    </location>
</feature>
<feature type="domain" description="Rhodopsin" evidence="8">
    <location>
        <begin position="43"/>
        <end position="284"/>
    </location>
</feature>
<evidence type="ECO:0000256" key="6">
    <source>
        <dbReference type="SAM" id="MobiDB-lite"/>
    </source>
</evidence>
<dbReference type="GO" id="GO:0016020">
    <property type="term" value="C:membrane"/>
    <property type="evidence" value="ECO:0007669"/>
    <property type="project" value="UniProtKB-SubCell"/>
</dbReference>
<sequence>MSSKPDAAPELFVPISDRAAYLARVHTGVTIFLLALCIVPFSARFYTRVRPVVRLGWDDVLIALGFGLVITDFVLLQFEMCLKPGAISIPTVTHAVKHAYLAIPVWVAAMTCIKLSVVLTLLRIPVNRRWTFFLYTVATLQAIYFIGNVVFAFVQCRPLAAVWDPVLAADPSSVCLGAAATRITSNVSSGINTATDLALSMAPMVILWKMHRPLRERILVCALMAVGLLASASSLVKAIIIQEWGNPDVDSWALAESIATWTVVEQELAVLAACSPSLKGPLQRLLGRMGIALTQYNSRISFMTRTVSAGGPEMGRDEGQPVYFQPNESSDDKTDENLVELGLGKTSRTGWEGKPVGSKEDSEARLNLSVITT</sequence>
<organism evidence="9 10">
    <name type="scientific">Schizothecium vesticola</name>
    <dbReference type="NCBI Taxonomy" id="314040"/>
    <lineage>
        <taxon>Eukaryota</taxon>
        <taxon>Fungi</taxon>
        <taxon>Dikarya</taxon>
        <taxon>Ascomycota</taxon>
        <taxon>Pezizomycotina</taxon>
        <taxon>Sordariomycetes</taxon>
        <taxon>Sordariomycetidae</taxon>
        <taxon>Sordariales</taxon>
        <taxon>Schizotheciaceae</taxon>
        <taxon>Schizothecium</taxon>
    </lineage>
</organism>
<evidence type="ECO:0000256" key="3">
    <source>
        <dbReference type="ARBA" id="ARBA00022989"/>
    </source>
</evidence>
<keyword evidence="3 7" id="KW-1133">Transmembrane helix</keyword>
<dbReference type="InterPro" id="IPR049326">
    <property type="entry name" value="Rhodopsin_dom_fungi"/>
</dbReference>
<dbReference type="EMBL" id="JAUKUD010000003">
    <property type="protein sequence ID" value="KAK0750234.1"/>
    <property type="molecule type" value="Genomic_DNA"/>
</dbReference>
<dbReference type="Proteomes" id="UP001172155">
    <property type="component" value="Unassembled WGS sequence"/>
</dbReference>
<name>A0AA40F368_9PEZI</name>
<protein>
    <recommendedName>
        <fullName evidence="8">Rhodopsin domain-containing protein</fullName>
    </recommendedName>
</protein>
<feature type="region of interest" description="Disordered" evidence="6">
    <location>
        <begin position="345"/>
        <end position="365"/>
    </location>
</feature>
<evidence type="ECO:0000256" key="4">
    <source>
        <dbReference type="ARBA" id="ARBA00023136"/>
    </source>
</evidence>
<keyword evidence="2 7" id="KW-0812">Transmembrane</keyword>
<evidence type="ECO:0000259" key="8">
    <source>
        <dbReference type="Pfam" id="PF20684"/>
    </source>
</evidence>
<evidence type="ECO:0000256" key="7">
    <source>
        <dbReference type="SAM" id="Phobius"/>
    </source>
</evidence>
<evidence type="ECO:0000256" key="1">
    <source>
        <dbReference type="ARBA" id="ARBA00004141"/>
    </source>
</evidence>
<feature type="transmembrane region" description="Helical" evidence="7">
    <location>
        <begin position="21"/>
        <end position="41"/>
    </location>
</feature>
<comment type="caution">
    <text evidence="9">The sequence shown here is derived from an EMBL/GenBank/DDBJ whole genome shotgun (WGS) entry which is preliminary data.</text>
</comment>
<dbReference type="Pfam" id="PF20684">
    <property type="entry name" value="Fung_rhodopsin"/>
    <property type="match status" value="1"/>
</dbReference>
<keyword evidence="4 7" id="KW-0472">Membrane</keyword>
<accession>A0AA40F368</accession>
<reference evidence="9" key="1">
    <citation type="submission" date="2023-06" db="EMBL/GenBank/DDBJ databases">
        <title>Genome-scale phylogeny and comparative genomics of the fungal order Sordariales.</title>
        <authorList>
            <consortium name="Lawrence Berkeley National Laboratory"/>
            <person name="Hensen N."/>
            <person name="Bonometti L."/>
            <person name="Westerberg I."/>
            <person name="Brannstrom I.O."/>
            <person name="Guillou S."/>
            <person name="Cros-Aarteil S."/>
            <person name="Calhoun S."/>
            <person name="Haridas S."/>
            <person name="Kuo A."/>
            <person name="Mondo S."/>
            <person name="Pangilinan J."/>
            <person name="Riley R."/>
            <person name="LaButti K."/>
            <person name="Andreopoulos B."/>
            <person name="Lipzen A."/>
            <person name="Chen C."/>
            <person name="Yanf M."/>
            <person name="Daum C."/>
            <person name="Ng V."/>
            <person name="Clum A."/>
            <person name="Steindorff A."/>
            <person name="Ohm R."/>
            <person name="Martin F."/>
            <person name="Silar P."/>
            <person name="Natvig D."/>
            <person name="Lalanne C."/>
            <person name="Gautier V."/>
            <person name="Ament-velasquez S.L."/>
            <person name="Kruys A."/>
            <person name="Hutchinson M.I."/>
            <person name="Powell A.J."/>
            <person name="Barry K."/>
            <person name="Miller A.N."/>
            <person name="Grigoriev I.V."/>
            <person name="Debuchy R."/>
            <person name="Gladieux P."/>
            <person name="Thoren M.H."/>
            <person name="Johannesson H."/>
        </authorList>
    </citation>
    <scope>NUCLEOTIDE SEQUENCE</scope>
    <source>
        <strain evidence="9">SMH3187-1</strain>
    </source>
</reference>
<dbReference type="PANTHER" id="PTHR33048">
    <property type="entry name" value="PTH11-LIKE INTEGRAL MEMBRANE PROTEIN (AFU_ORTHOLOGUE AFUA_5G11245)"/>
    <property type="match status" value="1"/>
</dbReference>
<evidence type="ECO:0000256" key="5">
    <source>
        <dbReference type="ARBA" id="ARBA00038359"/>
    </source>
</evidence>
<evidence type="ECO:0000313" key="9">
    <source>
        <dbReference type="EMBL" id="KAK0750234.1"/>
    </source>
</evidence>
<comment type="similarity">
    <text evidence="5">Belongs to the SAT4 family.</text>
</comment>
<feature type="transmembrane region" description="Helical" evidence="7">
    <location>
        <begin position="61"/>
        <end position="78"/>
    </location>
</feature>
<feature type="transmembrane region" description="Helical" evidence="7">
    <location>
        <begin position="132"/>
        <end position="154"/>
    </location>
</feature>
<dbReference type="PANTHER" id="PTHR33048:SF129">
    <property type="entry name" value="INTEGRAL MEMBRANE PROTEIN-RELATED"/>
    <property type="match status" value="1"/>
</dbReference>
<evidence type="ECO:0000256" key="2">
    <source>
        <dbReference type="ARBA" id="ARBA00022692"/>
    </source>
</evidence>
<proteinExistence type="inferred from homology"/>
<gene>
    <name evidence="9" type="ORF">B0T18DRAFT_322021</name>
</gene>
<dbReference type="AlphaFoldDB" id="A0AA40F368"/>